<dbReference type="EMBL" id="NXIG01000018">
    <property type="protein sequence ID" value="RXI28799.1"/>
    <property type="molecule type" value="Genomic_DNA"/>
</dbReference>
<evidence type="ECO:0000313" key="4">
    <source>
        <dbReference type="Proteomes" id="UP000290588"/>
    </source>
</evidence>
<proteinExistence type="predicted"/>
<reference evidence="1 3" key="2">
    <citation type="submission" date="2018-08" db="EMBL/GenBank/DDBJ databases">
        <title>Complete genome of the Arcobacter ellisii type strain LMG 26155.</title>
        <authorList>
            <person name="Miller W.G."/>
            <person name="Yee E."/>
            <person name="Bono J.L."/>
        </authorList>
    </citation>
    <scope>NUCLEOTIDE SEQUENCE [LARGE SCALE GENOMIC DNA]</scope>
    <source>
        <strain evidence="1 3">LMG 26155</strain>
    </source>
</reference>
<dbReference type="Proteomes" id="UP000262582">
    <property type="component" value="Chromosome"/>
</dbReference>
<dbReference type="EMBL" id="CP032097">
    <property type="protein sequence ID" value="AXX94677.1"/>
    <property type="molecule type" value="Genomic_DNA"/>
</dbReference>
<dbReference type="OrthoDB" id="9766710at2"/>
<dbReference type="InterPro" id="IPR011990">
    <property type="entry name" value="TPR-like_helical_dom_sf"/>
</dbReference>
<keyword evidence="3" id="KW-1185">Reference proteome</keyword>
<dbReference type="SUPFAM" id="SSF48452">
    <property type="entry name" value="TPR-like"/>
    <property type="match status" value="2"/>
</dbReference>
<dbReference type="PROSITE" id="PS51257">
    <property type="entry name" value="PROKAR_LIPOPROTEIN"/>
    <property type="match status" value="1"/>
</dbReference>
<dbReference type="AlphaFoldDB" id="A0A347U749"/>
<evidence type="ECO:0000313" key="2">
    <source>
        <dbReference type="EMBL" id="RXI28799.1"/>
    </source>
</evidence>
<dbReference type="KEGG" id="aell:AELL_1006"/>
<sequence>MSSYKKSLVIYSLILIFCGCSTKDVNLENKEVKKTNFKTVKTKSFDLEDFYIMYALETENQRMYFNARDIYLKLFENTNNYEYLVKYLTITTQLKEYALVKENASKYMLENIKEEEVILRLYAYALFKLQEKEAAILNAEKLIFTYKNAVNYELLGSIYLEDKQYLKSYEAFNNAFLLNDASNTLLTLTNIQFMNLNQKEEAIKRLENYIHKNDYNFNVSLQLLAFYENIKAQDRLVSFLKNMYFHYKQNDNQLLLNKTKALFLKYVVNNDVKTVIDFWEQNGEEDEILLNLYRMTNQSQKAYNLLNKFYKNSNNMDFLAQQAILEFEMAKDKKLILSSVINKFEKVLETLDNPIYQNYLAYILIDYDLNINRGIYLVKKALEKDPSNVAFLDTLAWGEYKVKNCKEAYTYMKQVVDEVGLDDEEIKLHWEKIKECKE</sequence>
<gene>
    <name evidence="1" type="ORF">AELL_1006</name>
    <name evidence="2" type="ORF">CP962_13285</name>
</gene>
<accession>A0A347U749</accession>
<evidence type="ECO:0000313" key="1">
    <source>
        <dbReference type="EMBL" id="AXX94677.1"/>
    </source>
</evidence>
<dbReference type="Gene3D" id="1.25.40.10">
    <property type="entry name" value="Tetratricopeptide repeat domain"/>
    <property type="match status" value="1"/>
</dbReference>
<organism evidence="2 4">
    <name type="scientific">Arcobacter ellisii</name>
    <dbReference type="NCBI Taxonomy" id="913109"/>
    <lineage>
        <taxon>Bacteria</taxon>
        <taxon>Pseudomonadati</taxon>
        <taxon>Campylobacterota</taxon>
        <taxon>Epsilonproteobacteria</taxon>
        <taxon>Campylobacterales</taxon>
        <taxon>Arcobacteraceae</taxon>
        <taxon>Arcobacter</taxon>
    </lineage>
</organism>
<reference evidence="2 4" key="1">
    <citation type="submission" date="2017-09" db="EMBL/GenBank/DDBJ databases">
        <title>Genomics of the genus Arcobacter.</title>
        <authorList>
            <person name="Perez-Cataluna A."/>
            <person name="Figueras M.J."/>
            <person name="Salas-Masso N."/>
        </authorList>
    </citation>
    <scope>NUCLEOTIDE SEQUENCE [LARGE SCALE GENOMIC DNA]</scope>
    <source>
        <strain evidence="2 4">CECT 7837</strain>
    </source>
</reference>
<name>A0A347U749_9BACT</name>
<dbReference type="Proteomes" id="UP000290588">
    <property type="component" value="Unassembled WGS sequence"/>
</dbReference>
<protein>
    <submittedName>
        <fullName evidence="1">Tetratricopeptide repeat protein</fullName>
    </submittedName>
</protein>
<evidence type="ECO:0000313" key="3">
    <source>
        <dbReference type="Proteomes" id="UP000262582"/>
    </source>
</evidence>